<comment type="caution">
    <text evidence="1">The sequence shown here is derived from an EMBL/GenBank/DDBJ whole genome shotgun (WGS) entry which is preliminary data.</text>
</comment>
<gene>
    <name evidence="1" type="ORF">MB09_05665</name>
</gene>
<evidence type="ECO:0000313" key="2">
    <source>
        <dbReference type="Proteomes" id="UP000033497"/>
    </source>
</evidence>
<evidence type="ECO:0000313" key="1">
    <source>
        <dbReference type="EMBL" id="KJJ38926.1"/>
    </source>
</evidence>
<dbReference type="SUPFAM" id="SSF53067">
    <property type="entry name" value="Actin-like ATPase domain"/>
    <property type="match status" value="2"/>
</dbReference>
<protein>
    <submittedName>
        <fullName evidence="1">N-acetylglucosamine kinase</fullName>
    </submittedName>
</protein>
<sequence length="300" mass="33627">MTLITDGGSTKCDWVLLDNSGNIVFKTATLGLNPAIVPKEELIARIVENQTLNDVFKSVEMLDFYGAGCGTATPRSILKEVLQGLFVKANVNVYGDMAAAVFATTTAPGIVCILGTGSNSCYFDGTEIHSPIPSLGFILMDEASGNYFGKKLLLNYFYQRMPSEIAEEFEREFNLGADYIKINLYKKPNPNAYLASFAQFIFRQPGRQPNFEKFESGGKEINPYFYALIKEGILNFIEYRILCYEKAHEVPVHFIGSIAHFSEKIIKECFNEHNLELGNIVQRPIDGLIDYYNAKISNRK</sequence>
<keyword evidence="1" id="KW-0418">Kinase</keyword>
<dbReference type="RefSeq" id="WP_045079916.1">
    <property type="nucleotide sequence ID" value="NZ_JSVU01000003.1"/>
</dbReference>
<organism evidence="1 2">
    <name type="scientific">Aequorivita vladivostokensis</name>
    <dbReference type="NCBI Taxonomy" id="171194"/>
    <lineage>
        <taxon>Bacteria</taxon>
        <taxon>Pseudomonadati</taxon>
        <taxon>Bacteroidota</taxon>
        <taxon>Flavobacteriia</taxon>
        <taxon>Flavobacteriales</taxon>
        <taxon>Flavobacteriaceae</taxon>
        <taxon>Aequorivita</taxon>
    </lineage>
</organism>
<dbReference type="GO" id="GO:0016301">
    <property type="term" value="F:kinase activity"/>
    <property type="evidence" value="ECO:0007669"/>
    <property type="project" value="UniProtKB-KW"/>
</dbReference>
<proteinExistence type="predicted"/>
<keyword evidence="1" id="KW-0808">Transferase</keyword>
<reference evidence="1 2" key="1">
    <citation type="submission" date="2014-10" db="EMBL/GenBank/DDBJ databases">
        <title>Genome sequencing of Vitellibacter vladivostokensis KMM 3516.</title>
        <authorList>
            <person name="Thevarajoo S."/>
            <person name="Selvaratnam C."/>
            <person name="Goh K.M."/>
            <person name="Chong C.S."/>
        </authorList>
    </citation>
    <scope>NUCLEOTIDE SEQUENCE [LARGE SCALE GENOMIC DNA]</scope>
    <source>
        <strain evidence="1 2">KMM 3516</strain>
    </source>
</reference>
<dbReference type="EMBL" id="JSVU01000003">
    <property type="protein sequence ID" value="KJJ38926.1"/>
    <property type="molecule type" value="Genomic_DNA"/>
</dbReference>
<dbReference type="CDD" id="cd24079">
    <property type="entry name" value="ASKHA_NBD_PG1100-like"/>
    <property type="match status" value="1"/>
</dbReference>
<dbReference type="InterPro" id="IPR043129">
    <property type="entry name" value="ATPase_NBD"/>
</dbReference>
<accession>A0ABR5DJG9</accession>
<dbReference type="Gene3D" id="3.30.420.40">
    <property type="match status" value="2"/>
</dbReference>
<dbReference type="Gene3D" id="1.10.720.160">
    <property type="match status" value="1"/>
</dbReference>
<dbReference type="Proteomes" id="UP000033497">
    <property type="component" value="Unassembled WGS sequence"/>
</dbReference>
<keyword evidence="2" id="KW-1185">Reference proteome</keyword>
<name>A0ABR5DJG9_9FLAO</name>